<dbReference type="GO" id="GO:0016020">
    <property type="term" value="C:membrane"/>
    <property type="evidence" value="ECO:0007669"/>
    <property type="project" value="TreeGrafter"/>
</dbReference>
<evidence type="ECO:0000256" key="1">
    <source>
        <dbReference type="ARBA" id="ARBA00007730"/>
    </source>
</evidence>
<feature type="domain" description="Aspartyl/asparaginy/proline hydroxylase" evidence="4">
    <location>
        <begin position="16"/>
        <end position="161"/>
    </location>
</feature>
<dbReference type="AlphaFoldDB" id="A0A8J7Z876"/>
<name>A0A8J7Z876_9CYAN</name>
<dbReference type="PANTHER" id="PTHR46332:SF5">
    <property type="entry name" value="ASPARTATE BETA-HYDROXYLASE DOMAIN CONTAINING 2"/>
    <property type="match status" value="1"/>
</dbReference>
<dbReference type="InterPro" id="IPR051821">
    <property type="entry name" value="Asp/Asn_beta-hydroxylase"/>
</dbReference>
<gene>
    <name evidence="5" type="ORF">GS601_22090</name>
</gene>
<comment type="caution">
    <text evidence="5">The sequence shown here is derived from an EMBL/GenBank/DDBJ whole genome shotgun (WGS) entry which is preliminary data.</text>
</comment>
<dbReference type="InterPro" id="IPR027443">
    <property type="entry name" value="IPNS-like_sf"/>
</dbReference>
<protein>
    <submittedName>
        <fullName evidence="5">Aspartyl/asparaginyl beta-hydroxylase domain-containing protein</fullName>
    </submittedName>
</protein>
<comment type="similarity">
    <text evidence="1">Belongs to the aspartyl/asparaginyl beta-hydroxylase family.</text>
</comment>
<keyword evidence="2" id="KW-0223">Dioxygenase</keyword>
<reference evidence="5" key="1">
    <citation type="submission" date="2019-12" db="EMBL/GenBank/DDBJ databases">
        <title>High-Quality draft genome sequences of three cyanobacteria isolated from the limestone walls of the Old Cathedral of Coimbra.</title>
        <authorList>
            <person name="Tiago I."/>
            <person name="Soares F."/>
            <person name="Portugal A."/>
        </authorList>
    </citation>
    <scope>NUCLEOTIDE SEQUENCE</scope>
    <source>
        <strain evidence="5">A</strain>
    </source>
</reference>
<dbReference type="RefSeq" id="WP_162425459.1">
    <property type="nucleotide sequence ID" value="NZ_WVIE01000047.1"/>
</dbReference>
<sequence length="170" mass="19388">MVYYDPYQFDFVLRLEENWQIIKAELDQLGADDFVPYPEKYLLQKRTGWEIFGIYFLGVKIDGNCDRCPETAKLVKTIPGMITAGFSRLAPGAHIVPHAGKPTSVFRCHLGLSVPEHCAMRVAAETKRWSNGKCVVFDDTSEHEAWNLSDRYRDILLLDFKIPAGFARVC</sequence>
<dbReference type="Pfam" id="PF05118">
    <property type="entry name" value="Asp_Arg_Hydrox"/>
    <property type="match status" value="1"/>
</dbReference>
<evidence type="ECO:0000313" key="6">
    <source>
        <dbReference type="Proteomes" id="UP000646053"/>
    </source>
</evidence>
<keyword evidence="6" id="KW-1185">Reference proteome</keyword>
<proteinExistence type="inferred from homology"/>
<dbReference type="PANTHER" id="PTHR46332">
    <property type="entry name" value="ASPARTATE BETA-HYDROXYLASE DOMAIN-CONTAINING PROTEIN 2"/>
    <property type="match status" value="1"/>
</dbReference>
<dbReference type="EMBL" id="WVIE01000047">
    <property type="protein sequence ID" value="NDJ19936.1"/>
    <property type="molecule type" value="Genomic_DNA"/>
</dbReference>
<evidence type="ECO:0000256" key="2">
    <source>
        <dbReference type="ARBA" id="ARBA00022964"/>
    </source>
</evidence>
<evidence type="ECO:0000256" key="3">
    <source>
        <dbReference type="ARBA" id="ARBA00023002"/>
    </source>
</evidence>
<dbReference type="GO" id="GO:0051213">
    <property type="term" value="F:dioxygenase activity"/>
    <property type="evidence" value="ECO:0007669"/>
    <property type="project" value="UniProtKB-KW"/>
</dbReference>
<dbReference type="SUPFAM" id="SSF51197">
    <property type="entry name" value="Clavaminate synthase-like"/>
    <property type="match status" value="1"/>
</dbReference>
<dbReference type="Gene3D" id="2.60.120.330">
    <property type="entry name" value="B-lactam Antibiotic, Isopenicillin N Synthase, Chain"/>
    <property type="match status" value="1"/>
</dbReference>
<evidence type="ECO:0000313" key="5">
    <source>
        <dbReference type="EMBL" id="NDJ19936.1"/>
    </source>
</evidence>
<accession>A0A8J7Z876</accession>
<organism evidence="5 6">
    <name type="scientific">Myxacorys almedinensis A</name>
    <dbReference type="NCBI Taxonomy" id="2690445"/>
    <lineage>
        <taxon>Bacteria</taxon>
        <taxon>Bacillati</taxon>
        <taxon>Cyanobacteriota</taxon>
        <taxon>Cyanophyceae</taxon>
        <taxon>Leptolyngbyales</taxon>
        <taxon>Leptolyngbyaceae</taxon>
        <taxon>Myxacorys</taxon>
        <taxon>Myxacorys almedinensis</taxon>
    </lineage>
</organism>
<evidence type="ECO:0000259" key="4">
    <source>
        <dbReference type="Pfam" id="PF05118"/>
    </source>
</evidence>
<dbReference type="Proteomes" id="UP000646053">
    <property type="component" value="Unassembled WGS sequence"/>
</dbReference>
<keyword evidence="3" id="KW-0560">Oxidoreductase</keyword>
<dbReference type="InterPro" id="IPR007803">
    <property type="entry name" value="Asp/Arg/Pro-Hydrxlase"/>
</dbReference>